<dbReference type="Pfam" id="PF01408">
    <property type="entry name" value="GFO_IDH_MocA"/>
    <property type="match status" value="1"/>
</dbReference>
<dbReference type="GO" id="GO:0000166">
    <property type="term" value="F:nucleotide binding"/>
    <property type="evidence" value="ECO:0007669"/>
    <property type="project" value="InterPro"/>
</dbReference>
<protein>
    <submittedName>
        <fullName evidence="3">Inositol 2-dehydrogenase</fullName>
        <ecNumber evidence="3">1.1.1.18</ecNumber>
    </submittedName>
</protein>
<dbReference type="PROSITE" id="PS51318">
    <property type="entry name" value="TAT"/>
    <property type="match status" value="1"/>
</dbReference>
<feature type="domain" description="GFO/IDH/MocA-like oxidoreductase" evidence="2">
    <location>
        <begin position="216"/>
        <end position="348"/>
    </location>
</feature>
<dbReference type="PANTHER" id="PTHR43818:SF5">
    <property type="entry name" value="OXIDOREDUCTASE FAMILY PROTEIN"/>
    <property type="match status" value="1"/>
</dbReference>
<dbReference type="AlphaFoldDB" id="A0A5C6FL60"/>
<dbReference type="InterPro" id="IPR000683">
    <property type="entry name" value="Gfo/Idh/MocA-like_OxRdtase_N"/>
</dbReference>
<evidence type="ECO:0000259" key="1">
    <source>
        <dbReference type="Pfam" id="PF01408"/>
    </source>
</evidence>
<dbReference type="GO" id="GO:0050112">
    <property type="term" value="F:inositol 2-dehydrogenase (NAD+) activity"/>
    <property type="evidence" value="ECO:0007669"/>
    <property type="project" value="UniProtKB-EC"/>
</dbReference>
<dbReference type="InterPro" id="IPR055170">
    <property type="entry name" value="GFO_IDH_MocA-like_dom"/>
</dbReference>
<dbReference type="InterPro" id="IPR006311">
    <property type="entry name" value="TAT_signal"/>
</dbReference>
<accession>A0A5C6FL60</accession>
<evidence type="ECO:0000313" key="3">
    <source>
        <dbReference type="EMBL" id="TWU60747.1"/>
    </source>
</evidence>
<organism evidence="3 4">
    <name type="scientific">Rubripirellula tenax</name>
    <dbReference type="NCBI Taxonomy" id="2528015"/>
    <lineage>
        <taxon>Bacteria</taxon>
        <taxon>Pseudomonadati</taxon>
        <taxon>Planctomycetota</taxon>
        <taxon>Planctomycetia</taxon>
        <taxon>Pirellulales</taxon>
        <taxon>Pirellulaceae</taxon>
        <taxon>Rubripirellula</taxon>
    </lineage>
</organism>
<dbReference type="Gene3D" id="3.40.50.720">
    <property type="entry name" value="NAD(P)-binding Rossmann-like Domain"/>
    <property type="match status" value="1"/>
</dbReference>
<comment type="caution">
    <text evidence="3">The sequence shown here is derived from an EMBL/GenBank/DDBJ whole genome shotgun (WGS) entry which is preliminary data.</text>
</comment>
<evidence type="ECO:0000259" key="2">
    <source>
        <dbReference type="Pfam" id="PF22725"/>
    </source>
</evidence>
<dbReference type="Proteomes" id="UP000318288">
    <property type="component" value="Unassembled WGS sequence"/>
</dbReference>
<dbReference type="Gene3D" id="3.30.360.10">
    <property type="entry name" value="Dihydrodipicolinate Reductase, domain 2"/>
    <property type="match status" value="1"/>
</dbReference>
<reference evidence="3 4" key="1">
    <citation type="submission" date="2019-02" db="EMBL/GenBank/DDBJ databases">
        <title>Deep-cultivation of Planctomycetes and their phenomic and genomic characterization uncovers novel biology.</title>
        <authorList>
            <person name="Wiegand S."/>
            <person name="Jogler M."/>
            <person name="Boedeker C."/>
            <person name="Pinto D."/>
            <person name="Vollmers J."/>
            <person name="Rivas-Marin E."/>
            <person name="Kohn T."/>
            <person name="Peeters S.H."/>
            <person name="Heuer A."/>
            <person name="Rast P."/>
            <person name="Oberbeckmann S."/>
            <person name="Bunk B."/>
            <person name="Jeske O."/>
            <person name="Meyerdierks A."/>
            <person name="Storesund J.E."/>
            <person name="Kallscheuer N."/>
            <person name="Luecker S."/>
            <person name="Lage O.M."/>
            <person name="Pohl T."/>
            <person name="Merkel B.J."/>
            <person name="Hornburger P."/>
            <person name="Mueller R.-W."/>
            <person name="Bruemmer F."/>
            <person name="Labrenz M."/>
            <person name="Spormann A.M."/>
            <person name="Op Den Camp H."/>
            <person name="Overmann J."/>
            <person name="Amann R."/>
            <person name="Jetten M.S.M."/>
            <person name="Mascher T."/>
            <person name="Medema M.H."/>
            <person name="Devos D.P."/>
            <person name="Kaster A.-K."/>
            <person name="Ovreas L."/>
            <person name="Rohde M."/>
            <person name="Galperin M.Y."/>
            <person name="Jogler C."/>
        </authorList>
    </citation>
    <scope>NUCLEOTIDE SEQUENCE [LARGE SCALE GENOMIC DNA]</scope>
    <source>
        <strain evidence="3 4">Poly51</strain>
    </source>
</reference>
<dbReference type="Pfam" id="PF22725">
    <property type="entry name" value="GFO_IDH_MocA_C3"/>
    <property type="match status" value="1"/>
</dbReference>
<gene>
    <name evidence="3" type="primary">iolG_3</name>
    <name evidence="3" type="ORF">Poly51_10280</name>
</gene>
<dbReference type="SUPFAM" id="SSF51735">
    <property type="entry name" value="NAD(P)-binding Rossmann-fold domains"/>
    <property type="match status" value="1"/>
</dbReference>
<dbReference type="PANTHER" id="PTHR43818">
    <property type="entry name" value="BCDNA.GH03377"/>
    <property type="match status" value="1"/>
</dbReference>
<keyword evidence="4" id="KW-1185">Reference proteome</keyword>
<feature type="domain" description="Gfo/Idh/MocA-like oxidoreductase N-terminal" evidence="1">
    <location>
        <begin position="67"/>
        <end position="193"/>
    </location>
</feature>
<dbReference type="EC" id="1.1.1.18" evidence="3"/>
<dbReference type="SUPFAM" id="SSF55347">
    <property type="entry name" value="Glyceraldehyde-3-phosphate dehydrogenase-like, C-terminal domain"/>
    <property type="match status" value="1"/>
</dbReference>
<proteinExistence type="predicted"/>
<dbReference type="EMBL" id="SJPW01000001">
    <property type="protein sequence ID" value="TWU60747.1"/>
    <property type="molecule type" value="Genomic_DNA"/>
</dbReference>
<evidence type="ECO:0000313" key="4">
    <source>
        <dbReference type="Proteomes" id="UP000318288"/>
    </source>
</evidence>
<dbReference type="InterPro" id="IPR036291">
    <property type="entry name" value="NAD(P)-bd_dom_sf"/>
</dbReference>
<dbReference type="InterPro" id="IPR050463">
    <property type="entry name" value="Gfo/Idh/MocA_oxidrdct_glycsds"/>
</dbReference>
<sequence>MGQAVHANDTEQTFPKPFAVLDSIGMSESLKSTPNTDRRKFLKSASIAGGILASGLPKVHAASSEVIRVGLIGCGGRGTGAAVNAMEADPAVRIVALADLFGASMQSCRSSLSKRNPDQFVVTDETCFEGFDGYKKLLDSGVDVVLLASPPHYRPDHIEASVDAGKQIFCEKPVATDAVGVRRVEAACKKADEKGLNVVSGLCWRYAQGMKETIAQIHDGRLGTIVSTQTNYLTSPLWIRPRKPDESEMEYQCRNWYYFNWLSGDHIVEQHIHSLDKMLWLHHDVPPVKAYGLGGRQLRNDVTQGDIYDHFSVVFEWADGTRTFAYTRQMAGCFNQTEDFVYGTEGVARLVKHQIEGGKAWKFRGKEVQMHQAEQNEFFKAIRGERERINNGDYMCRSTLMAILGREVCYSGQELAYEQVATSNQDLSPKQYAWGDAPPVDVPQPGSYRFPG</sequence>
<name>A0A5C6FL60_9BACT</name>
<keyword evidence="3" id="KW-0560">Oxidoreductase</keyword>